<organism evidence="2 3">
    <name type="scientific">Thermoflexus hugenholtzii JAD2</name>
    <dbReference type="NCBI Taxonomy" id="877466"/>
    <lineage>
        <taxon>Bacteria</taxon>
        <taxon>Bacillati</taxon>
        <taxon>Chloroflexota</taxon>
        <taxon>Thermoflexia</taxon>
        <taxon>Thermoflexales</taxon>
        <taxon>Thermoflexaceae</taxon>
        <taxon>Thermoflexus</taxon>
    </lineage>
</organism>
<gene>
    <name evidence="2" type="ORF">SAMN02746019_00025540</name>
</gene>
<dbReference type="InterPro" id="IPR002586">
    <property type="entry name" value="CobQ/CobB/MinD/ParA_Nub-bd_dom"/>
</dbReference>
<reference evidence="3" key="1">
    <citation type="submission" date="2017-06" db="EMBL/GenBank/DDBJ databases">
        <authorList>
            <person name="Varghese N."/>
            <person name="Submissions S."/>
        </authorList>
    </citation>
    <scope>NUCLEOTIDE SEQUENCE [LARGE SCALE GENOMIC DNA]</scope>
    <source>
        <strain evidence="3">JAD2</strain>
    </source>
</reference>
<dbReference type="Proteomes" id="UP000197025">
    <property type="component" value="Unassembled WGS sequence"/>
</dbReference>
<dbReference type="AlphaFoldDB" id="A0A212QN08"/>
<dbReference type="RefSeq" id="WP_159461548.1">
    <property type="nucleotide sequence ID" value="NZ_FYEK01000012.1"/>
</dbReference>
<dbReference type="SUPFAM" id="SSF52540">
    <property type="entry name" value="P-loop containing nucleoside triphosphate hydrolases"/>
    <property type="match status" value="1"/>
</dbReference>
<proteinExistence type="predicted"/>
<accession>A0A212QN08</accession>
<dbReference type="Gene3D" id="3.40.50.300">
    <property type="entry name" value="P-loop containing nucleotide triphosphate hydrolases"/>
    <property type="match status" value="1"/>
</dbReference>
<name>A0A212QN08_9CHLR</name>
<keyword evidence="3" id="KW-1185">Reference proteome</keyword>
<protein>
    <submittedName>
        <fullName evidence="2">Cellulose biosynthesis protein BcsQ</fullName>
    </submittedName>
</protein>
<dbReference type="InParanoid" id="A0A212QN08"/>
<dbReference type="InterPro" id="IPR027417">
    <property type="entry name" value="P-loop_NTPase"/>
</dbReference>
<feature type="domain" description="CobQ/CobB/MinD/ParA nucleotide binding" evidence="1">
    <location>
        <begin position="144"/>
        <end position="369"/>
    </location>
</feature>
<evidence type="ECO:0000259" key="1">
    <source>
        <dbReference type="Pfam" id="PF01656"/>
    </source>
</evidence>
<dbReference type="EMBL" id="FYEK01000012">
    <property type="protein sequence ID" value="SNB60611.1"/>
    <property type="molecule type" value="Genomic_DNA"/>
</dbReference>
<dbReference type="Pfam" id="PF01656">
    <property type="entry name" value="CbiA"/>
    <property type="match status" value="1"/>
</dbReference>
<sequence length="449" mass="47813">MKVVVLGNLTGIAGSIANRLAALGHEAIPLPGQQPPEILIGFHPELLVVVASETGMEIMTVERVLKDTGAAVVAVASAGDPWFAWAEAQKFPILSPERAAEELASRLSQLVEQARAGDRARYLQQLYRGPVIVGTAPRVIGFGGPKGGTGKSSLAANAAALLAALGVPIWVFDAESDTRGNMVDFFRLGEESTVYSVVDLAAAGPPPAASPGIFQPGAHVPTFWTSVPSPKGVRWDLRLTAGVLVVDQILGERSGPLMARAADWLEFGVRRAASEGYTVILDSGNNLLSPLSLRALNIADVLFIVLEPEDTGLIAGASWLAAVYRMAGPAAFERIRVVFNKVRAESGDLLVSRLRDHVEAILRQRLPRALPVRVLPLLDVDVARAQANLRLGVEFLAALQALTQGRYAAETASFAEALRGMLAEFFPAIAQAASSRSEPRGGLRLPWRR</sequence>
<evidence type="ECO:0000313" key="2">
    <source>
        <dbReference type="EMBL" id="SNB60611.1"/>
    </source>
</evidence>
<evidence type="ECO:0000313" key="3">
    <source>
        <dbReference type="Proteomes" id="UP000197025"/>
    </source>
</evidence>